<keyword evidence="7 9" id="KW-0479">Metal-binding</keyword>
<evidence type="ECO:0000256" key="5">
    <source>
        <dbReference type="ARBA" id="ARBA00022989"/>
    </source>
</evidence>
<evidence type="ECO:0000256" key="7">
    <source>
        <dbReference type="HAMAP-Rule" id="MF_00038"/>
    </source>
</evidence>
<feature type="binding site" evidence="9">
    <location>
        <position position="192"/>
    </location>
    <ligand>
        <name>Mg(2+)</name>
        <dbReference type="ChEBI" id="CHEBI:18420"/>
    </ligand>
</feature>
<evidence type="ECO:0000256" key="2">
    <source>
        <dbReference type="ARBA" id="ARBA00005583"/>
    </source>
</evidence>
<comment type="pathway">
    <text evidence="7">Cell wall biogenesis; peptidoglycan biosynthesis.</text>
</comment>
<feature type="transmembrane region" description="Helical" evidence="7">
    <location>
        <begin position="275"/>
        <end position="296"/>
    </location>
</feature>
<accession>A0A9D2SA58</accession>
<feature type="transmembrane region" description="Helical" evidence="7">
    <location>
        <begin position="170"/>
        <end position="188"/>
    </location>
</feature>
<keyword evidence="7" id="KW-0573">Peptidoglycan synthesis</keyword>
<dbReference type="InterPro" id="IPR000715">
    <property type="entry name" value="Glycosyl_transferase_4"/>
</dbReference>
<evidence type="ECO:0000256" key="6">
    <source>
        <dbReference type="ARBA" id="ARBA00023136"/>
    </source>
</evidence>
<dbReference type="CDD" id="cd06852">
    <property type="entry name" value="GT_MraY"/>
    <property type="match status" value="1"/>
</dbReference>
<dbReference type="GO" id="GO:0046872">
    <property type="term" value="F:metal ion binding"/>
    <property type="evidence" value="ECO:0007669"/>
    <property type="project" value="UniProtKB-KW"/>
</dbReference>
<keyword evidence="3 7" id="KW-0808">Transferase</keyword>
<sequence>MSITAAAAISAVIGFAVTAALGFVVIPWLHKLKFGQTILDIGPKWHKKKQGTPNMGGLMFIAGIFCAFIISAVLFTALGGNLETEYSAILTGREKTLLIAGLMLALGCGIVGFADDFTKIKLKRNEGLTPKQKTIGQLVMTIGYVATLWISKNTIWYFPFIGTVDFSKNFFTGIIFWALSIVIVYGCVNSVNLTDGIDGLCPSVTLTVAAAFTVIAFIENFAGLGILSTALLGAMCGFLCWNWNPAKVFMGDTGSLFLGGLVVSLGFAIKSPFLLLPIGIIYVCETLSDIIQIGYFKITHGKRVFKMAPIHHHFEMCGWKEKKICIVFSLVNIAGCAIGVLLYVFGNTAA</sequence>
<proteinExistence type="inferred from homology"/>
<keyword evidence="7" id="KW-0961">Cell wall biogenesis/degradation</keyword>
<dbReference type="AlphaFoldDB" id="A0A9D2SA58"/>
<dbReference type="EMBL" id="DWXN01000012">
    <property type="protein sequence ID" value="HJB75586.1"/>
    <property type="molecule type" value="Genomic_DNA"/>
</dbReference>
<organism evidence="10 11">
    <name type="scientific">Candidatus Eubacterium faecale</name>
    <dbReference type="NCBI Taxonomy" id="2838568"/>
    <lineage>
        <taxon>Bacteria</taxon>
        <taxon>Bacillati</taxon>
        <taxon>Bacillota</taxon>
        <taxon>Clostridia</taxon>
        <taxon>Eubacteriales</taxon>
        <taxon>Eubacteriaceae</taxon>
        <taxon>Eubacterium</taxon>
    </lineage>
</organism>
<keyword evidence="7" id="KW-0132">Cell division</keyword>
<evidence type="ECO:0000313" key="10">
    <source>
        <dbReference type="EMBL" id="HJB75586.1"/>
    </source>
</evidence>
<evidence type="ECO:0000256" key="8">
    <source>
        <dbReference type="NCBIfam" id="TIGR00445"/>
    </source>
</evidence>
<evidence type="ECO:0000256" key="1">
    <source>
        <dbReference type="ARBA" id="ARBA00004141"/>
    </source>
</evidence>
<feature type="transmembrane region" description="Helical" evidence="7">
    <location>
        <begin position="200"/>
        <end position="218"/>
    </location>
</feature>
<feature type="transmembrane region" description="Helical" evidence="7">
    <location>
        <begin position="57"/>
        <end position="77"/>
    </location>
</feature>
<keyword evidence="6 7" id="KW-0472">Membrane</keyword>
<gene>
    <name evidence="7 10" type="primary">mraY</name>
    <name evidence="10" type="ORF">IAA37_07970</name>
</gene>
<dbReference type="PANTHER" id="PTHR22926">
    <property type="entry name" value="PHOSPHO-N-ACETYLMURAMOYL-PENTAPEPTIDE-TRANSFERASE"/>
    <property type="match status" value="1"/>
</dbReference>
<feature type="transmembrane region" description="Helical" evidence="7">
    <location>
        <begin position="224"/>
        <end position="241"/>
    </location>
</feature>
<evidence type="ECO:0000256" key="9">
    <source>
        <dbReference type="PIRSR" id="PIRSR600715-1"/>
    </source>
</evidence>
<feature type="transmembrane region" description="Helical" evidence="7">
    <location>
        <begin position="324"/>
        <end position="345"/>
    </location>
</feature>
<keyword evidence="7 9" id="KW-0460">Magnesium</keyword>
<dbReference type="GO" id="GO:0008963">
    <property type="term" value="F:phospho-N-acetylmuramoyl-pentapeptide-transferase activity"/>
    <property type="evidence" value="ECO:0007669"/>
    <property type="project" value="UniProtKB-UniRule"/>
</dbReference>
<dbReference type="InterPro" id="IPR003524">
    <property type="entry name" value="PNAcMuramoyl-5peptid_Trfase"/>
</dbReference>
<feature type="transmembrane region" description="Helical" evidence="7">
    <location>
        <begin position="97"/>
        <end position="114"/>
    </location>
</feature>
<feature type="transmembrane region" description="Helical" evidence="7">
    <location>
        <begin position="135"/>
        <end position="158"/>
    </location>
</feature>
<dbReference type="GO" id="GO:0051301">
    <property type="term" value="P:cell division"/>
    <property type="evidence" value="ECO:0007669"/>
    <property type="project" value="UniProtKB-KW"/>
</dbReference>
<dbReference type="HAMAP" id="MF_00038">
    <property type="entry name" value="MraY"/>
    <property type="match status" value="1"/>
</dbReference>
<comment type="subcellular location">
    <subcellularLocation>
        <location evidence="7">Cell membrane</location>
        <topology evidence="7">Multi-pass membrane protein</topology>
    </subcellularLocation>
    <subcellularLocation>
        <location evidence="1">Membrane</location>
        <topology evidence="1">Multi-pass membrane protein</topology>
    </subcellularLocation>
</comment>
<comment type="catalytic activity">
    <reaction evidence="7">
        <text>UDP-N-acetyl-alpha-D-muramoyl-L-alanyl-gamma-D-glutamyl-meso-2,6-diaminopimeloyl-D-alanyl-D-alanine + di-trans,octa-cis-undecaprenyl phosphate = di-trans,octa-cis-undecaprenyl diphospho-N-acetyl-alpha-D-muramoyl-L-alanyl-D-glutamyl-meso-2,6-diaminopimeloyl-D-alanyl-D-alanine + UMP</text>
        <dbReference type="Rhea" id="RHEA:28386"/>
        <dbReference type="ChEBI" id="CHEBI:57865"/>
        <dbReference type="ChEBI" id="CHEBI:60392"/>
        <dbReference type="ChEBI" id="CHEBI:61386"/>
        <dbReference type="ChEBI" id="CHEBI:61387"/>
        <dbReference type="EC" id="2.7.8.13"/>
    </reaction>
</comment>
<keyword evidence="4 7" id="KW-0812">Transmembrane</keyword>
<dbReference type="GO" id="GO:0009252">
    <property type="term" value="P:peptidoglycan biosynthetic process"/>
    <property type="evidence" value="ECO:0007669"/>
    <property type="project" value="UniProtKB-UniRule"/>
</dbReference>
<reference evidence="10" key="1">
    <citation type="journal article" date="2021" name="PeerJ">
        <title>Extensive microbial diversity within the chicken gut microbiome revealed by metagenomics and culture.</title>
        <authorList>
            <person name="Gilroy R."/>
            <person name="Ravi A."/>
            <person name="Getino M."/>
            <person name="Pursley I."/>
            <person name="Horton D.L."/>
            <person name="Alikhan N.F."/>
            <person name="Baker D."/>
            <person name="Gharbi K."/>
            <person name="Hall N."/>
            <person name="Watson M."/>
            <person name="Adriaenssens E.M."/>
            <person name="Foster-Nyarko E."/>
            <person name="Jarju S."/>
            <person name="Secka A."/>
            <person name="Antonio M."/>
            <person name="Oren A."/>
            <person name="Chaudhuri R.R."/>
            <person name="La Ragione R."/>
            <person name="Hildebrand F."/>
            <person name="Pallen M.J."/>
        </authorList>
    </citation>
    <scope>NUCLEOTIDE SEQUENCE</scope>
    <source>
        <strain evidence="10">CHK188-16595</strain>
    </source>
</reference>
<protein>
    <recommendedName>
        <fullName evidence="7 8">Phospho-N-acetylmuramoyl-pentapeptide-transferase</fullName>
        <ecNumber evidence="7 8">2.7.8.13</ecNumber>
    </recommendedName>
    <alternativeName>
        <fullName evidence="7">UDP-MurNAc-pentapeptide phosphotransferase</fullName>
    </alternativeName>
</protein>
<dbReference type="EC" id="2.7.8.13" evidence="7 8"/>
<dbReference type="GO" id="GO:0005886">
    <property type="term" value="C:plasma membrane"/>
    <property type="evidence" value="ECO:0007669"/>
    <property type="project" value="UniProtKB-SubCell"/>
</dbReference>
<evidence type="ECO:0000256" key="4">
    <source>
        <dbReference type="ARBA" id="ARBA00022692"/>
    </source>
</evidence>
<keyword evidence="7" id="KW-0131">Cell cycle</keyword>
<dbReference type="GO" id="GO:0071555">
    <property type="term" value="P:cell wall organization"/>
    <property type="evidence" value="ECO:0007669"/>
    <property type="project" value="UniProtKB-KW"/>
</dbReference>
<comment type="caution">
    <text evidence="10">The sequence shown here is derived from an EMBL/GenBank/DDBJ whole genome shotgun (WGS) entry which is preliminary data.</text>
</comment>
<feature type="binding site" evidence="9">
    <location>
        <position position="252"/>
    </location>
    <ligand>
        <name>Mg(2+)</name>
        <dbReference type="ChEBI" id="CHEBI:18420"/>
    </ligand>
</feature>
<comment type="similarity">
    <text evidence="2 7">Belongs to the glycosyltransferase 4 family. MraY subfamily.</text>
</comment>
<evidence type="ECO:0000313" key="11">
    <source>
        <dbReference type="Proteomes" id="UP000823877"/>
    </source>
</evidence>
<dbReference type="PANTHER" id="PTHR22926:SF5">
    <property type="entry name" value="PHOSPHO-N-ACETYLMURAMOYL-PENTAPEPTIDE-TRANSFERASE HOMOLOG"/>
    <property type="match status" value="1"/>
</dbReference>
<evidence type="ECO:0000256" key="3">
    <source>
        <dbReference type="ARBA" id="ARBA00022679"/>
    </source>
</evidence>
<dbReference type="GO" id="GO:0008360">
    <property type="term" value="P:regulation of cell shape"/>
    <property type="evidence" value="ECO:0007669"/>
    <property type="project" value="UniProtKB-KW"/>
</dbReference>
<dbReference type="InterPro" id="IPR018480">
    <property type="entry name" value="PNAcMuramoyl-5peptid_Trfase_CS"/>
</dbReference>
<keyword evidence="7" id="KW-0133">Cell shape</keyword>
<feature type="transmembrane region" description="Helical" evidence="7">
    <location>
        <begin position="248"/>
        <end position="269"/>
    </location>
</feature>
<reference evidence="10" key="2">
    <citation type="submission" date="2021-04" db="EMBL/GenBank/DDBJ databases">
        <authorList>
            <person name="Gilroy R."/>
        </authorList>
    </citation>
    <scope>NUCLEOTIDE SEQUENCE</scope>
    <source>
        <strain evidence="10">CHK188-16595</strain>
    </source>
</reference>
<dbReference type="NCBIfam" id="TIGR00445">
    <property type="entry name" value="mraY"/>
    <property type="match status" value="1"/>
</dbReference>
<comment type="function">
    <text evidence="7">Catalyzes the initial step of the lipid cycle reactions in the biosynthesis of the cell wall peptidoglycan: transfers peptidoglycan precursor phospho-MurNAc-pentapeptide from UDP-MurNAc-pentapeptide onto the lipid carrier undecaprenyl phosphate, yielding undecaprenyl-pyrophosphoryl-MurNAc-pentapeptide, known as lipid I.</text>
</comment>
<dbReference type="Proteomes" id="UP000823877">
    <property type="component" value="Unassembled WGS sequence"/>
</dbReference>
<keyword evidence="7" id="KW-1003">Cell membrane</keyword>
<comment type="cofactor">
    <cofactor evidence="7 9">
        <name>Mg(2+)</name>
        <dbReference type="ChEBI" id="CHEBI:18420"/>
    </cofactor>
</comment>
<dbReference type="Pfam" id="PF00953">
    <property type="entry name" value="Glycos_transf_4"/>
    <property type="match status" value="1"/>
</dbReference>
<keyword evidence="5 7" id="KW-1133">Transmembrane helix</keyword>
<name>A0A9D2SA58_9FIRM</name>
<dbReference type="PROSITE" id="PS01348">
    <property type="entry name" value="MRAY_2"/>
    <property type="match status" value="1"/>
</dbReference>
<feature type="transmembrane region" description="Helical" evidence="7">
    <location>
        <begin position="6"/>
        <end position="29"/>
    </location>
</feature>